<dbReference type="GO" id="GO:0005737">
    <property type="term" value="C:cytoplasm"/>
    <property type="evidence" value="ECO:0007669"/>
    <property type="project" value="UniProtKB-ARBA"/>
</dbReference>
<keyword evidence="11" id="KW-0031">Aminopeptidase</keyword>
<feature type="domain" description="Peptidase M24" evidence="7">
    <location>
        <begin position="320"/>
        <end position="533"/>
    </location>
</feature>
<dbReference type="PANTHER" id="PTHR43763">
    <property type="entry name" value="XAA-PRO AMINOPEPTIDASE 1"/>
    <property type="match status" value="1"/>
</dbReference>
<evidence type="ECO:0000313" key="11">
    <source>
        <dbReference type="EMBL" id="PLW78943.1"/>
    </source>
</evidence>
<protein>
    <submittedName>
        <fullName evidence="11">X-Pro aminopeptidase</fullName>
    </submittedName>
</protein>
<sequence>MFQEFSDQACPEQGRVRLPLLREELQEQGLSGFIVPRADEYGGENLAPYAERLSWLTGFTGSAGTSVILKTKAAVFIDGRYTLQVRDQVDTELLTPISVPQSSVSKWLEANLSSGDVIGFDPWLHGSRDVARLQDVCEKAGAELKACETNPIDAIWTNQPERPKAPIVPHPMSLAGQTAEEKLNKISKQLQGKADATFITQGDSIAWLLNIRGSDVPRAPLPLAFAIVTAASKAILLIDPSKLTAETRAHLPDSITIEPLDNLPTIISNLAASVKNWMLDDQLVPFAVRTIIEATGAEVVIGQDLCLKPKSAKNKAELAGMRTAHLRDGIAMCNFLAWLDTMAPTDSLDEIAAASALEHFRSASGCLKDISFETISGAGPNGAIVHYRVSEASNRKFDQNSLFLVDSGGQYPDGTTDITRTIAIGTPDTEMKDRFTRVLKGMIAVSMARFPKGANGAQLDTLARMPLWQAGLDYAHGTGHGVGSYLCVHEGPQRISKAGAVPLETGNILSNEPGYYKTGAWGIRIENLLAVTEPETIKDGEDAMHAFETLTLCPIDHRLVDARLLTQSELDWFNDYHERVFAELSGDLDEKTRAWLAEATKPLHKS</sequence>
<dbReference type="AlphaFoldDB" id="A0A2N5XWQ0"/>
<evidence type="ECO:0000313" key="10">
    <source>
        <dbReference type="EMBL" id="PLW75536.1"/>
    </source>
</evidence>
<dbReference type="InterPro" id="IPR000994">
    <property type="entry name" value="Pept_M24"/>
</dbReference>
<keyword evidence="5" id="KW-0482">Metalloprotease</keyword>
<dbReference type="InterPro" id="IPR001131">
    <property type="entry name" value="Peptidase_M24B_aminopep-P_CS"/>
</dbReference>
<gene>
    <name evidence="11" type="ORF">C0081_01510</name>
    <name evidence="10" type="ORF">C0081_19550</name>
</gene>
<evidence type="ECO:0000256" key="4">
    <source>
        <dbReference type="ARBA" id="ARBA00022801"/>
    </source>
</evidence>
<dbReference type="SUPFAM" id="SSF55920">
    <property type="entry name" value="Creatinase/aminopeptidase"/>
    <property type="match status" value="1"/>
</dbReference>
<keyword evidence="2" id="KW-0645">Protease</keyword>
<dbReference type="GO" id="GO:0006508">
    <property type="term" value="P:proteolysis"/>
    <property type="evidence" value="ECO:0007669"/>
    <property type="project" value="UniProtKB-KW"/>
</dbReference>
<dbReference type="InterPro" id="IPR033740">
    <property type="entry name" value="Pept_M24B"/>
</dbReference>
<evidence type="ECO:0000259" key="7">
    <source>
        <dbReference type="Pfam" id="PF00557"/>
    </source>
</evidence>
<organism evidence="11 12">
    <name type="scientific">Cohaesibacter celericrescens</name>
    <dbReference type="NCBI Taxonomy" id="2067669"/>
    <lineage>
        <taxon>Bacteria</taxon>
        <taxon>Pseudomonadati</taxon>
        <taxon>Pseudomonadota</taxon>
        <taxon>Alphaproteobacteria</taxon>
        <taxon>Hyphomicrobiales</taxon>
        <taxon>Cohaesibacteraceae</taxon>
    </lineage>
</organism>
<proteinExistence type="inferred from homology"/>
<comment type="caution">
    <text evidence="11">The sequence shown here is derived from an EMBL/GenBank/DDBJ whole genome shotgun (WGS) entry which is preliminary data.</text>
</comment>
<dbReference type="FunFam" id="3.90.230.10:FF:000009">
    <property type="entry name" value="xaa-Pro aminopeptidase 2"/>
    <property type="match status" value="1"/>
</dbReference>
<dbReference type="InterPro" id="IPR050422">
    <property type="entry name" value="X-Pro_aminopeptidase_P"/>
</dbReference>
<evidence type="ECO:0000256" key="3">
    <source>
        <dbReference type="ARBA" id="ARBA00022723"/>
    </source>
</evidence>
<reference evidence="11 12" key="1">
    <citation type="submission" date="2018-01" db="EMBL/GenBank/DDBJ databases">
        <title>The draft genome sequence of Cohaesibacter sp. H1304.</title>
        <authorList>
            <person name="Wang N.-N."/>
            <person name="Du Z.-J."/>
        </authorList>
    </citation>
    <scope>NUCLEOTIDE SEQUENCE [LARGE SCALE GENOMIC DNA]</scope>
    <source>
        <strain evidence="11 12">H1304</strain>
    </source>
</reference>
<dbReference type="InterPro" id="IPR032416">
    <property type="entry name" value="Peptidase_M24_C"/>
</dbReference>
<dbReference type="GO" id="GO:0070006">
    <property type="term" value="F:metalloaminopeptidase activity"/>
    <property type="evidence" value="ECO:0007669"/>
    <property type="project" value="InterPro"/>
</dbReference>
<dbReference type="Proteomes" id="UP000234881">
    <property type="component" value="Unassembled WGS sequence"/>
</dbReference>
<keyword evidence="12" id="KW-1185">Reference proteome</keyword>
<dbReference type="Gene3D" id="3.90.230.10">
    <property type="entry name" value="Creatinase/methionine aminopeptidase superfamily"/>
    <property type="match status" value="1"/>
</dbReference>
<dbReference type="Pfam" id="PF16189">
    <property type="entry name" value="Creatinase_N_2"/>
    <property type="match status" value="1"/>
</dbReference>
<dbReference type="PROSITE" id="PS00491">
    <property type="entry name" value="PROLINE_PEPTIDASE"/>
    <property type="match status" value="1"/>
</dbReference>
<dbReference type="Gene3D" id="3.40.350.10">
    <property type="entry name" value="Creatinase/prolidase N-terminal domain"/>
    <property type="match status" value="2"/>
</dbReference>
<evidence type="ECO:0000313" key="12">
    <source>
        <dbReference type="Proteomes" id="UP000234881"/>
    </source>
</evidence>
<dbReference type="EMBL" id="PKUQ01000050">
    <property type="protein sequence ID" value="PLW75536.1"/>
    <property type="molecule type" value="Genomic_DNA"/>
</dbReference>
<dbReference type="OrthoDB" id="9806388at2"/>
<dbReference type="RefSeq" id="WP_101532026.1">
    <property type="nucleotide sequence ID" value="NZ_PKUQ01000001.1"/>
</dbReference>
<evidence type="ECO:0000256" key="5">
    <source>
        <dbReference type="ARBA" id="ARBA00023049"/>
    </source>
</evidence>
<dbReference type="InterPro" id="IPR029149">
    <property type="entry name" value="Creatin/AminoP/Spt16_N"/>
</dbReference>
<evidence type="ECO:0000259" key="8">
    <source>
        <dbReference type="Pfam" id="PF01321"/>
    </source>
</evidence>
<keyword evidence="4" id="KW-0378">Hydrolase</keyword>
<keyword evidence="3 6" id="KW-0479">Metal-binding</keyword>
<dbReference type="GO" id="GO:0046872">
    <property type="term" value="F:metal ion binding"/>
    <property type="evidence" value="ECO:0007669"/>
    <property type="project" value="UniProtKB-KW"/>
</dbReference>
<evidence type="ECO:0000256" key="2">
    <source>
        <dbReference type="ARBA" id="ARBA00022670"/>
    </source>
</evidence>
<comment type="similarity">
    <text evidence="1 6">Belongs to the peptidase M24B family.</text>
</comment>
<evidence type="ECO:0000256" key="6">
    <source>
        <dbReference type="RuleBase" id="RU000590"/>
    </source>
</evidence>
<feature type="domain" description="Creatinase N-terminal" evidence="8">
    <location>
        <begin position="17"/>
        <end position="148"/>
    </location>
</feature>
<dbReference type="PANTHER" id="PTHR43763:SF6">
    <property type="entry name" value="XAA-PRO AMINOPEPTIDASE 1"/>
    <property type="match status" value="1"/>
</dbReference>
<feature type="domain" description="Peptidase M24 C-terminal" evidence="9">
    <location>
        <begin position="544"/>
        <end position="603"/>
    </location>
</feature>
<evidence type="ECO:0000256" key="1">
    <source>
        <dbReference type="ARBA" id="ARBA00008766"/>
    </source>
</evidence>
<dbReference type="InterPro" id="IPR000587">
    <property type="entry name" value="Creatinase_N"/>
</dbReference>
<dbReference type="SUPFAM" id="SSF53092">
    <property type="entry name" value="Creatinase/prolidase N-terminal domain"/>
    <property type="match status" value="1"/>
</dbReference>
<dbReference type="Pfam" id="PF16188">
    <property type="entry name" value="Peptidase_M24_C"/>
    <property type="match status" value="1"/>
</dbReference>
<accession>A0A2N5XWQ0</accession>
<dbReference type="Pfam" id="PF00557">
    <property type="entry name" value="Peptidase_M24"/>
    <property type="match status" value="1"/>
</dbReference>
<name>A0A2N5XWQ0_9HYPH</name>
<dbReference type="CDD" id="cd01085">
    <property type="entry name" value="APP"/>
    <property type="match status" value="1"/>
</dbReference>
<dbReference type="InterPro" id="IPR036005">
    <property type="entry name" value="Creatinase/aminopeptidase-like"/>
</dbReference>
<evidence type="ECO:0000259" key="9">
    <source>
        <dbReference type="Pfam" id="PF16188"/>
    </source>
</evidence>
<dbReference type="Pfam" id="PF01321">
    <property type="entry name" value="Creatinase_N"/>
    <property type="match status" value="1"/>
</dbReference>
<dbReference type="EMBL" id="PKUQ01000001">
    <property type="protein sequence ID" value="PLW78943.1"/>
    <property type="molecule type" value="Genomic_DNA"/>
</dbReference>